<evidence type="ECO:0000313" key="1">
    <source>
        <dbReference type="EMBL" id="CAE8644867.1"/>
    </source>
</evidence>
<feature type="non-terminal residue" evidence="1">
    <location>
        <position position="454"/>
    </location>
</feature>
<comment type="caution">
    <text evidence="1">The sequence shown here is derived from an EMBL/GenBank/DDBJ whole genome shotgun (WGS) entry which is preliminary data.</text>
</comment>
<evidence type="ECO:0000313" key="2">
    <source>
        <dbReference type="Proteomes" id="UP000626109"/>
    </source>
</evidence>
<feature type="non-terminal residue" evidence="1">
    <location>
        <position position="1"/>
    </location>
</feature>
<dbReference type="Gene3D" id="3.40.50.1820">
    <property type="entry name" value="alpha/beta hydrolase"/>
    <property type="match status" value="1"/>
</dbReference>
<dbReference type="SUPFAM" id="SSF53474">
    <property type="entry name" value="alpha/beta-Hydrolases"/>
    <property type="match status" value="1"/>
</dbReference>
<dbReference type="PANTHER" id="PTHR11487">
    <property type="entry name" value="THIOESTERASE"/>
    <property type="match status" value="1"/>
</dbReference>
<accession>A0A813I2W7</accession>
<dbReference type="AlphaFoldDB" id="A0A813I2W7"/>
<reference evidence="1" key="1">
    <citation type="submission" date="2021-02" db="EMBL/GenBank/DDBJ databases">
        <authorList>
            <person name="Dougan E. K."/>
            <person name="Rhodes N."/>
            <person name="Thang M."/>
            <person name="Chan C."/>
        </authorList>
    </citation>
    <scope>NUCLEOTIDE SEQUENCE</scope>
</reference>
<name>A0A813I2W7_POLGL</name>
<sequence>LQYRLLSGLGPGSGWVSAKLSSGKELAVPLPREASPLPKDPGVLPLLVLLPSGGLTAEQGEAQFRPFLDAAASAGFEEQLLLHHFPAPPLDQCQSYDEAIDALAKRIEAVAHNGRSVVLLGHSLGCCYAYGLAKRLGSRCLKFYAVASRPPTLPTLDGAFGVSSWAELVSLGDAALLRGLVGAWGNRFLESYKDRDPSSWPKVVSDTIANVRRQYSSPCVPTGSSDVHVMLGDEPMIHVPIFVIAASQESPAGETPERCRQYEQLTTGSFQFEVVEADHFGCFQLQKGQLSNAAFDLILRDLWLLGPGAKKRRGNLKLRRAFASLLLLVSRKTREISAATTTTSSTTITSTITLTTTTITTTTITTTTTTITTAAATSSADLPVRNRTSGSPASLGARWRRSAALLLLRGVGSSTSSSKALPPRGAVSKVGLWSQLRRLLGRSFHPRLEAGGDL</sequence>
<dbReference type="Proteomes" id="UP000626109">
    <property type="component" value="Unassembled WGS sequence"/>
</dbReference>
<gene>
    <name evidence="1" type="ORF">PGLA2088_LOCUS3428</name>
</gene>
<dbReference type="GO" id="GO:0008610">
    <property type="term" value="P:lipid biosynthetic process"/>
    <property type="evidence" value="ECO:0007669"/>
    <property type="project" value="TreeGrafter"/>
</dbReference>
<dbReference type="InterPro" id="IPR029058">
    <property type="entry name" value="AB_hydrolase_fold"/>
</dbReference>
<dbReference type="EMBL" id="CAJNNW010002951">
    <property type="protein sequence ID" value="CAE8644867.1"/>
    <property type="molecule type" value="Genomic_DNA"/>
</dbReference>
<dbReference type="InterPro" id="IPR012223">
    <property type="entry name" value="TEII"/>
</dbReference>
<proteinExistence type="predicted"/>
<protein>
    <recommendedName>
        <fullName evidence="3">AB hydrolase-1 domain-containing protein</fullName>
    </recommendedName>
</protein>
<dbReference type="PANTHER" id="PTHR11487:SF0">
    <property type="entry name" value="S-ACYL FATTY ACID SYNTHASE THIOESTERASE, MEDIUM CHAIN"/>
    <property type="match status" value="1"/>
</dbReference>
<organism evidence="1 2">
    <name type="scientific">Polarella glacialis</name>
    <name type="common">Dinoflagellate</name>
    <dbReference type="NCBI Taxonomy" id="89957"/>
    <lineage>
        <taxon>Eukaryota</taxon>
        <taxon>Sar</taxon>
        <taxon>Alveolata</taxon>
        <taxon>Dinophyceae</taxon>
        <taxon>Suessiales</taxon>
        <taxon>Suessiaceae</taxon>
        <taxon>Polarella</taxon>
    </lineage>
</organism>
<evidence type="ECO:0008006" key="3">
    <source>
        <dbReference type="Google" id="ProtNLM"/>
    </source>
</evidence>